<organism evidence="11 12">
    <name type="scientific">Fructilactobacillus florum DSM 22689 = JCM 16035</name>
    <dbReference type="NCBI Taxonomy" id="1423745"/>
    <lineage>
        <taxon>Bacteria</taxon>
        <taxon>Bacillati</taxon>
        <taxon>Bacillota</taxon>
        <taxon>Bacilli</taxon>
        <taxon>Lactobacillales</taxon>
        <taxon>Lactobacillaceae</taxon>
        <taxon>Fructilactobacillus</taxon>
    </lineage>
</organism>
<dbReference type="InterPro" id="IPR036019">
    <property type="entry name" value="MscL_channel"/>
</dbReference>
<evidence type="ECO:0000256" key="6">
    <source>
        <dbReference type="ARBA" id="ARBA00022989"/>
    </source>
</evidence>
<keyword evidence="5 10" id="KW-0812">Transmembrane</keyword>
<comment type="similarity">
    <text evidence="2 10">Belongs to the MscL family.</text>
</comment>
<comment type="subunit">
    <text evidence="10">Homopentamer.</text>
</comment>
<evidence type="ECO:0000256" key="2">
    <source>
        <dbReference type="ARBA" id="ARBA00007254"/>
    </source>
</evidence>
<accession>A0A0R2CEW2</accession>
<keyword evidence="4 10" id="KW-1003">Cell membrane</keyword>
<evidence type="ECO:0000256" key="9">
    <source>
        <dbReference type="ARBA" id="ARBA00023303"/>
    </source>
</evidence>
<keyword evidence="8 10" id="KW-0472">Membrane</keyword>
<dbReference type="Proteomes" id="UP000051586">
    <property type="component" value="Unassembled WGS sequence"/>
</dbReference>
<dbReference type="Gene3D" id="1.10.1200.120">
    <property type="entry name" value="Large-conductance mechanosensitive channel, MscL, domain 1"/>
    <property type="match status" value="1"/>
</dbReference>
<dbReference type="STRING" id="1423745.GCA_001311215_01713"/>
<keyword evidence="9 10" id="KW-0407">Ion channel</keyword>
<dbReference type="PANTHER" id="PTHR30266">
    <property type="entry name" value="MECHANOSENSITIVE CHANNEL MSCL"/>
    <property type="match status" value="1"/>
</dbReference>
<evidence type="ECO:0000256" key="8">
    <source>
        <dbReference type="ARBA" id="ARBA00023136"/>
    </source>
</evidence>
<evidence type="ECO:0000313" key="12">
    <source>
        <dbReference type="Proteomes" id="UP000051586"/>
    </source>
</evidence>
<evidence type="ECO:0000256" key="10">
    <source>
        <dbReference type="HAMAP-Rule" id="MF_00115"/>
    </source>
</evidence>
<dbReference type="GO" id="GO:0005886">
    <property type="term" value="C:plasma membrane"/>
    <property type="evidence" value="ECO:0007669"/>
    <property type="project" value="UniProtKB-SubCell"/>
</dbReference>
<dbReference type="InterPro" id="IPR001185">
    <property type="entry name" value="MS_channel"/>
</dbReference>
<dbReference type="PRINTS" id="PR01264">
    <property type="entry name" value="MECHCHANNEL"/>
</dbReference>
<comment type="caution">
    <text evidence="11">The sequence shown here is derived from an EMBL/GenBank/DDBJ whole genome shotgun (WGS) entry which is preliminary data.</text>
</comment>
<name>A0A0R2CEW2_9LACO</name>
<dbReference type="RefSeq" id="WP_035421943.1">
    <property type="nucleotide sequence ID" value="NZ_AYZI01000010.1"/>
</dbReference>
<dbReference type="InterPro" id="IPR037673">
    <property type="entry name" value="MSC/AndL"/>
</dbReference>
<feature type="transmembrane region" description="Helical" evidence="10">
    <location>
        <begin position="12"/>
        <end position="31"/>
    </location>
</feature>
<reference evidence="11 12" key="1">
    <citation type="journal article" date="2015" name="Genome Announc.">
        <title>Expanding the biotechnology potential of lactobacilli through comparative genomics of 213 strains and associated genera.</title>
        <authorList>
            <person name="Sun Z."/>
            <person name="Harris H.M."/>
            <person name="McCann A."/>
            <person name="Guo C."/>
            <person name="Argimon S."/>
            <person name="Zhang W."/>
            <person name="Yang X."/>
            <person name="Jeffery I.B."/>
            <person name="Cooney J.C."/>
            <person name="Kagawa T.F."/>
            <person name="Liu W."/>
            <person name="Song Y."/>
            <person name="Salvetti E."/>
            <person name="Wrobel A."/>
            <person name="Rasinkangas P."/>
            <person name="Parkhill J."/>
            <person name="Rea M.C."/>
            <person name="O'Sullivan O."/>
            <person name="Ritari J."/>
            <person name="Douillard F.P."/>
            <person name="Paul Ross R."/>
            <person name="Yang R."/>
            <person name="Briner A.E."/>
            <person name="Felis G.E."/>
            <person name="de Vos W.M."/>
            <person name="Barrangou R."/>
            <person name="Klaenhammer T.R."/>
            <person name="Caufield P.W."/>
            <person name="Cui Y."/>
            <person name="Zhang H."/>
            <person name="O'Toole P.W."/>
        </authorList>
    </citation>
    <scope>NUCLEOTIDE SEQUENCE [LARGE SCALE GENOMIC DNA]</scope>
    <source>
        <strain evidence="11 12">DSM 22689</strain>
    </source>
</reference>
<dbReference type="NCBIfam" id="TIGR00220">
    <property type="entry name" value="mscL"/>
    <property type="match status" value="1"/>
</dbReference>
<protein>
    <recommendedName>
        <fullName evidence="10">Large-conductance mechanosensitive channel</fullName>
    </recommendedName>
</protein>
<dbReference type="EMBL" id="AYZI01000010">
    <property type="protein sequence ID" value="KRM90055.1"/>
    <property type="molecule type" value="Genomic_DNA"/>
</dbReference>
<gene>
    <name evidence="10" type="primary">mscL</name>
    <name evidence="11" type="ORF">FC87_GL000248</name>
</gene>
<evidence type="ECO:0000256" key="1">
    <source>
        <dbReference type="ARBA" id="ARBA00004651"/>
    </source>
</evidence>
<comment type="function">
    <text evidence="10">Channel that opens in response to stretch forces in the membrane lipid bilayer. May participate in the regulation of osmotic pressure changes within the cell.</text>
</comment>
<keyword evidence="7 10" id="KW-0406">Ion transport</keyword>
<dbReference type="InterPro" id="IPR019823">
    <property type="entry name" value="Mechanosensitive_channel_CS"/>
</dbReference>
<evidence type="ECO:0000256" key="7">
    <source>
        <dbReference type="ARBA" id="ARBA00023065"/>
    </source>
</evidence>
<keyword evidence="6 10" id="KW-1133">Transmembrane helix</keyword>
<evidence type="ECO:0000256" key="4">
    <source>
        <dbReference type="ARBA" id="ARBA00022475"/>
    </source>
</evidence>
<sequence>MFKEFKAFISRGNVIDMAVGVIVGAAFTNIVTSLVKNLLNPFIGIFLGKVDLSTLVFHVGDTTFRYGAFLNSLLNFFIIAFVVFLLVKLLTKLRLEPAKKTPAPSTTDKYLQEIVELLRQRH</sequence>
<dbReference type="SUPFAM" id="SSF81330">
    <property type="entry name" value="Gated mechanosensitive channel"/>
    <property type="match status" value="1"/>
</dbReference>
<evidence type="ECO:0000256" key="5">
    <source>
        <dbReference type="ARBA" id="ARBA00022692"/>
    </source>
</evidence>
<dbReference type="PROSITE" id="PS01327">
    <property type="entry name" value="MSCL"/>
    <property type="match status" value="1"/>
</dbReference>
<evidence type="ECO:0000313" key="11">
    <source>
        <dbReference type="EMBL" id="KRM90055.1"/>
    </source>
</evidence>
<evidence type="ECO:0000256" key="3">
    <source>
        <dbReference type="ARBA" id="ARBA00022448"/>
    </source>
</evidence>
<dbReference type="Pfam" id="PF01741">
    <property type="entry name" value="MscL"/>
    <property type="match status" value="1"/>
</dbReference>
<keyword evidence="3 10" id="KW-0813">Transport</keyword>
<feature type="transmembrane region" description="Helical" evidence="10">
    <location>
        <begin position="68"/>
        <end position="90"/>
    </location>
</feature>
<proteinExistence type="inferred from homology"/>
<dbReference type="AlphaFoldDB" id="A0A0R2CEW2"/>
<dbReference type="HAMAP" id="MF_00115">
    <property type="entry name" value="MscL"/>
    <property type="match status" value="1"/>
</dbReference>
<dbReference type="PATRIC" id="fig|1423745.4.peg.255"/>
<dbReference type="PANTHER" id="PTHR30266:SF2">
    <property type="entry name" value="LARGE-CONDUCTANCE MECHANOSENSITIVE CHANNEL"/>
    <property type="match status" value="1"/>
</dbReference>
<dbReference type="NCBIfam" id="NF001842">
    <property type="entry name" value="PRK00567.1-3"/>
    <property type="match status" value="1"/>
</dbReference>
<comment type="subcellular location">
    <subcellularLocation>
        <location evidence="1 10">Cell membrane</location>
        <topology evidence="1 10">Multi-pass membrane protein</topology>
    </subcellularLocation>
</comment>
<dbReference type="GO" id="GO:0008381">
    <property type="term" value="F:mechanosensitive monoatomic ion channel activity"/>
    <property type="evidence" value="ECO:0007669"/>
    <property type="project" value="UniProtKB-UniRule"/>
</dbReference>